<dbReference type="RefSeq" id="WP_164692656.1">
    <property type="nucleotide sequence ID" value="NZ_JAAIKB010000001.1"/>
</dbReference>
<keyword evidence="2" id="KW-0472">Membrane</keyword>
<evidence type="ECO:0008006" key="5">
    <source>
        <dbReference type="Google" id="ProtNLM"/>
    </source>
</evidence>
<keyword evidence="2" id="KW-1133">Transmembrane helix</keyword>
<feature type="coiled-coil region" evidence="1">
    <location>
        <begin position="65"/>
        <end position="92"/>
    </location>
</feature>
<sequence length="162" mass="18331">MLVTLAGTLIAILPVLVAYAIWRLMRALWRLLRTPRKRMGVLLARAGRIRLRRAPAVVSEEGPRTTALAEEVARLKTELRVARAELALAEAAKPRGGLRLPWQRPADDRFHQAKLAFARAFHPDRIPDDAEDRAVRAAVFKEFWDVLRRIEKGAEVSADRRG</sequence>
<dbReference type="AlphaFoldDB" id="A0A6M1LES1"/>
<evidence type="ECO:0000313" key="4">
    <source>
        <dbReference type="Proteomes" id="UP000475385"/>
    </source>
</evidence>
<keyword evidence="1" id="KW-0175">Coiled coil</keyword>
<dbReference type="Proteomes" id="UP000475385">
    <property type="component" value="Unassembled WGS sequence"/>
</dbReference>
<organism evidence="3 4">
    <name type="scientific">Falsiroseomonas algicola</name>
    <dbReference type="NCBI Taxonomy" id="2716930"/>
    <lineage>
        <taxon>Bacteria</taxon>
        <taxon>Pseudomonadati</taxon>
        <taxon>Pseudomonadota</taxon>
        <taxon>Alphaproteobacteria</taxon>
        <taxon>Acetobacterales</taxon>
        <taxon>Roseomonadaceae</taxon>
        <taxon>Falsiroseomonas</taxon>
    </lineage>
</organism>
<reference evidence="3 4" key="1">
    <citation type="submission" date="2020-03" db="EMBL/GenBank/DDBJ databases">
        <title>Roseomonas stagni sp. nov., isolated from pond water in Japan.</title>
        <authorList>
            <person name="Furuhata K."/>
            <person name="Miyamoto H."/>
            <person name="Goto K."/>
        </authorList>
    </citation>
    <scope>NUCLEOTIDE SEQUENCE [LARGE SCALE GENOMIC DNA]</scope>
    <source>
        <strain evidence="3 4">PeD5</strain>
    </source>
</reference>
<protein>
    <recommendedName>
        <fullName evidence="5">J domain-containing protein</fullName>
    </recommendedName>
</protein>
<keyword evidence="2" id="KW-0812">Transmembrane</keyword>
<gene>
    <name evidence="3" type="ORF">G3576_02060</name>
</gene>
<accession>A0A6M1LES1</accession>
<name>A0A6M1LES1_9PROT</name>
<evidence type="ECO:0000256" key="2">
    <source>
        <dbReference type="SAM" id="Phobius"/>
    </source>
</evidence>
<feature type="transmembrane region" description="Helical" evidence="2">
    <location>
        <begin position="6"/>
        <end position="29"/>
    </location>
</feature>
<evidence type="ECO:0000313" key="3">
    <source>
        <dbReference type="EMBL" id="NGM18780.1"/>
    </source>
</evidence>
<dbReference type="EMBL" id="JAAIKB010000001">
    <property type="protein sequence ID" value="NGM18780.1"/>
    <property type="molecule type" value="Genomic_DNA"/>
</dbReference>
<keyword evidence="4" id="KW-1185">Reference proteome</keyword>
<evidence type="ECO:0000256" key="1">
    <source>
        <dbReference type="SAM" id="Coils"/>
    </source>
</evidence>
<comment type="caution">
    <text evidence="3">The sequence shown here is derived from an EMBL/GenBank/DDBJ whole genome shotgun (WGS) entry which is preliminary data.</text>
</comment>
<proteinExistence type="predicted"/>